<evidence type="ECO:0000259" key="9">
    <source>
        <dbReference type="PROSITE" id="PS51826"/>
    </source>
</evidence>
<feature type="region of interest" description="Disordered" evidence="7">
    <location>
        <begin position="91"/>
        <end position="120"/>
    </location>
</feature>
<evidence type="ECO:0000256" key="3">
    <source>
        <dbReference type="ARBA" id="ARBA00022679"/>
    </source>
</evidence>
<dbReference type="InterPro" id="IPR036625">
    <property type="entry name" value="E3-bd_dom_sf"/>
</dbReference>
<evidence type="ECO:0000259" key="8">
    <source>
        <dbReference type="PROSITE" id="PS50968"/>
    </source>
</evidence>
<dbReference type="Gene3D" id="4.10.320.10">
    <property type="entry name" value="E3-binding domain"/>
    <property type="match status" value="1"/>
</dbReference>
<dbReference type="InterPro" id="IPR001078">
    <property type="entry name" value="2-oxoacid_DH_actylTfrase"/>
</dbReference>
<dbReference type="EC" id="2.3.1.-" evidence="6"/>
<evidence type="ECO:0000256" key="7">
    <source>
        <dbReference type="SAM" id="MobiDB-lite"/>
    </source>
</evidence>
<keyword evidence="11" id="KW-1185">Reference proteome</keyword>
<protein>
    <recommendedName>
        <fullName evidence="6">Dihydrolipoamide acetyltransferase component of pyruvate dehydrogenase complex</fullName>
        <ecNumber evidence="6">2.3.1.-</ecNumber>
    </recommendedName>
</protein>
<dbReference type="PROSITE" id="PS00189">
    <property type="entry name" value="LIPOYL"/>
    <property type="match status" value="1"/>
</dbReference>
<gene>
    <name evidence="10" type="primary">pdhC_2</name>
    <name evidence="10" type="ORF">BACCIP111899_03197</name>
</gene>
<evidence type="ECO:0000256" key="4">
    <source>
        <dbReference type="ARBA" id="ARBA00022823"/>
    </source>
</evidence>
<sequence length="434" mass="46560">MAVEKITMPQLGESVTEGTISKWLVSVGDHVNKYDPLAEVMTDKVNAEVPSSFTGVVTELIAGEGDTLAVGEVICMIQVEGANEVAATAVEEKTEEAPKAETAVSAPAAPKAKQPTDGKPRFSPAVLKLAGEHNIDLDVVEGTGTNGRITRKDILKLVESGNIPQAGAKKAAAAAPITQEAPKAAAPKTEAAKPVSVPTMPGDIEIPVTGVRKAIAANMLRSKHEAPHAWMMIEVDVTDLVSYRNSIKGEFKKREGFNLTFFAFFVKAVAQALKEYPQINSMWAGDKIVQKKDINLSIAVATDDELFVPVIKHADEKTIKGIAREITELATKVRTKSLKADEMQGGTFTINNTGSFGSVQSMGIINYPQAAILQVESIVKRPVIMDNGMFGARDMVNLCLSLDHRVLDGFICGKFLGRVKEILENTSADNTSVY</sequence>
<dbReference type="InterPro" id="IPR050743">
    <property type="entry name" value="2-oxoacid_DH_E2_comp"/>
</dbReference>
<dbReference type="PANTHER" id="PTHR43178:SF5">
    <property type="entry name" value="LIPOAMIDE ACYLTRANSFERASE COMPONENT OF BRANCHED-CHAIN ALPHA-KETO ACID DEHYDROGENASE COMPLEX, MITOCHONDRIAL"/>
    <property type="match status" value="1"/>
</dbReference>
<feature type="domain" description="Peripheral subunit-binding (PSBD)" evidence="9">
    <location>
        <begin position="121"/>
        <end position="158"/>
    </location>
</feature>
<keyword evidence="5 6" id="KW-0012">Acyltransferase</keyword>
<dbReference type="Pfam" id="PF00198">
    <property type="entry name" value="2-oxoacid_dh"/>
    <property type="match status" value="1"/>
</dbReference>
<dbReference type="Proteomes" id="UP000789423">
    <property type="component" value="Unassembled WGS sequence"/>
</dbReference>
<dbReference type="Pfam" id="PF00364">
    <property type="entry name" value="Biotin_lipoyl"/>
    <property type="match status" value="1"/>
</dbReference>
<proteinExistence type="inferred from homology"/>
<dbReference type="InterPro" id="IPR003016">
    <property type="entry name" value="2-oxoA_DH_lipoyl-BS"/>
</dbReference>
<dbReference type="EMBL" id="CAKJTI010000019">
    <property type="protein sequence ID" value="CAG9613970.1"/>
    <property type="molecule type" value="Genomic_DNA"/>
</dbReference>
<keyword evidence="4 6" id="KW-0450">Lipoyl</keyword>
<dbReference type="InterPro" id="IPR004167">
    <property type="entry name" value="PSBD"/>
</dbReference>
<dbReference type="PANTHER" id="PTHR43178">
    <property type="entry name" value="DIHYDROLIPOAMIDE ACETYLTRANSFERASE COMPONENT OF PYRUVATE DEHYDROGENASE COMPLEX"/>
    <property type="match status" value="1"/>
</dbReference>
<keyword evidence="10" id="KW-0670">Pyruvate</keyword>
<dbReference type="InterPro" id="IPR000089">
    <property type="entry name" value="Biotin_lipoyl"/>
</dbReference>
<evidence type="ECO:0000256" key="2">
    <source>
        <dbReference type="ARBA" id="ARBA00007317"/>
    </source>
</evidence>
<dbReference type="SUPFAM" id="SSF47005">
    <property type="entry name" value="Peripheral subunit-binding domain of 2-oxo acid dehydrogenase complex"/>
    <property type="match status" value="1"/>
</dbReference>
<reference evidence="10 11" key="1">
    <citation type="submission" date="2021-10" db="EMBL/GenBank/DDBJ databases">
        <authorList>
            <person name="Criscuolo A."/>
        </authorList>
    </citation>
    <scope>NUCLEOTIDE SEQUENCE [LARGE SCALE GENOMIC DNA]</scope>
    <source>
        <strain evidence="11">CIP 111899</strain>
    </source>
</reference>
<evidence type="ECO:0000256" key="1">
    <source>
        <dbReference type="ARBA" id="ARBA00001938"/>
    </source>
</evidence>
<dbReference type="PROSITE" id="PS50968">
    <property type="entry name" value="BIOTINYL_LIPOYL"/>
    <property type="match status" value="1"/>
</dbReference>
<dbReference type="SUPFAM" id="SSF52777">
    <property type="entry name" value="CoA-dependent acyltransferases"/>
    <property type="match status" value="1"/>
</dbReference>
<dbReference type="SUPFAM" id="SSF51230">
    <property type="entry name" value="Single hybrid motif"/>
    <property type="match status" value="1"/>
</dbReference>
<evidence type="ECO:0000256" key="6">
    <source>
        <dbReference type="RuleBase" id="RU003423"/>
    </source>
</evidence>
<dbReference type="PROSITE" id="PS51826">
    <property type="entry name" value="PSBD"/>
    <property type="match status" value="1"/>
</dbReference>
<dbReference type="InterPro" id="IPR023213">
    <property type="entry name" value="CAT-like_dom_sf"/>
</dbReference>
<comment type="similarity">
    <text evidence="2 6">Belongs to the 2-oxoacid dehydrogenase family.</text>
</comment>
<dbReference type="Gene3D" id="2.40.50.100">
    <property type="match status" value="1"/>
</dbReference>
<dbReference type="CDD" id="cd06849">
    <property type="entry name" value="lipoyl_domain"/>
    <property type="match status" value="1"/>
</dbReference>
<organism evidence="10 11">
    <name type="scientific">Bacillus rhizoplanae</name>
    <dbReference type="NCBI Taxonomy" id="2880966"/>
    <lineage>
        <taxon>Bacteria</taxon>
        <taxon>Bacillati</taxon>
        <taxon>Bacillota</taxon>
        <taxon>Bacilli</taxon>
        <taxon>Bacillales</taxon>
        <taxon>Bacillaceae</taxon>
        <taxon>Bacillus</taxon>
    </lineage>
</organism>
<dbReference type="Gene3D" id="3.30.559.10">
    <property type="entry name" value="Chloramphenicol acetyltransferase-like domain"/>
    <property type="match status" value="1"/>
</dbReference>
<dbReference type="Pfam" id="PF02817">
    <property type="entry name" value="E3_binding"/>
    <property type="match status" value="1"/>
</dbReference>
<dbReference type="InterPro" id="IPR011053">
    <property type="entry name" value="Single_hybrid_motif"/>
</dbReference>
<evidence type="ECO:0000313" key="10">
    <source>
        <dbReference type="EMBL" id="CAG9613970.1"/>
    </source>
</evidence>
<evidence type="ECO:0000256" key="5">
    <source>
        <dbReference type="ARBA" id="ARBA00023315"/>
    </source>
</evidence>
<dbReference type="GO" id="GO:0004742">
    <property type="term" value="F:dihydrolipoyllysine-residue acetyltransferase activity"/>
    <property type="evidence" value="ECO:0007669"/>
    <property type="project" value="UniProtKB-EC"/>
</dbReference>
<comment type="caution">
    <text evidence="10">The sequence shown here is derived from an EMBL/GenBank/DDBJ whole genome shotgun (WGS) entry which is preliminary data.</text>
</comment>
<feature type="region of interest" description="Disordered" evidence="7">
    <location>
        <begin position="179"/>
        <end position="198"/>
    </location>
</feature>
<dbReference type="RefSeq" id="WP_230575989.1">
    <property type="nucleotide sequence ID" value="NZ_CAKJTI010000019.1"/>
</dbReference>
<feature type="compositionally biased region" description="Low complexity" evidence="7">
    <location>
        <begin position="179"/>
        <end position="194"/>
    </location>
</feature>
<name>A0ABM8YDT9_9BACI</name>
<keyword evidence="3 6" id="KW-0808">Transferase</keyword>
<comment type="cofactor">
    <cofactor evidence="1 6">
        <name>(R)-lipoate</name>
        <dbReference type="ChEBI" id="CHEBI:83088"/>
    </cofactor>
</comment>
<accession>A0ABM8YDT9</accession>
<evidence type="ECO:0000313" key="11">
    <source>
        <dbReference type="Proteomes" id="UP000789423"/>
    </source>
</evidence>
<feature type="domain" description="Lipoyl-binding" evidence="8">
    <location>
        <begin position="3"/>
        <end position="78"/>
    </location>
</feature>